<evidence type="ECO:0000313" key="3">
    <source>
        <dbReference type="Proteomes" id="UP000218209"/>
    </source>
</evidence>
<sequence>MMALRTERCSASASSAMYSLPVPLKGIRVETMEQKTPTRSVDGLILYAVQLMRLRAVRVTTSLPPSNSSGMRLAKRYTDRPGFMTLPPRATATSTMNGWPSKAPADSAWVTTSSGRSSFITPNRRLYSPAGERHAPDGSAKRVTDWKSAWIWRTWLRSTPPTVKSAGKRGPSSASNRPAKSGEMAENWVVRNAVRGVSGGISLSSARSSSWLTAAGWCLTSAAGGASRRTGGQRLGRRRICRRGQAWRRARRRRWRRPPPRRRRQRAAGATRRRRRRRAPLRTRRPSSGAPDVRTG</sequence>
<keyword evidence="3" id="KW-1185">Reference proteome</keyword>
<feature type="compositionally biased region" description="Basic residues" evidence="1">
    <location>
        <begin position="235"/>
        <end position="285"/>
    </location>
</feature>
<proteinExistence type="predicted"/>
<feature type="region of interest" description="Disordered" evidence="1">
    <location>
        <begin position="223"/>
        <end position="296"/>
    </location>
</feature>
<evidence type="ECO:0000313" key="2">
    <source>
        <dbReference type="EMBL" id="OSX70540.1"/>
    </source>
</evidence>
<name>A0A1X6NPT5_PORUM</name>
<feature type="compositionally biased region" description="Low complexity" evidence="1">
    <location>
        <begin position="223"/>
        <end position="232"/>
    </location>
</feature>
<accession>A0A1X6NPT5</accession>
<dbReference type="Proteomes" id="UP000218209">
    <property type="component" value="Unassembled WGS sequence"/>
</dbReference>
<organism evidence="2 3">
    <name type="scientific">Porphyra umbilicalis</name>
    <name type="common">Purple laver</name>
    <name type="synonym">Red alga</name>
    <dbReference type="NCBI Taxonomy" id="2786"/>
    <lineage>
        <taxon>Eukaryota</taxon>
        <taxon>Rhodophyta</taxon>
        <taxon>Bangiophyceae</taxon>
        <taxon>Bangiales</taxon>
        <taxon>Bangiaceae</taxon>
        <taxon>Porphyra</taxon>
    </lineage>
</organism>
<dbReference type="AlphaFoldDB" id="A0A1X6NPT5"/>
<protein>
    <submittedName>
        <fullName evidence="2">Uncharacterized protein</fullName>
    </submittedName>
</protein>
<dbReference type="EMBL" id="KV919242">
    <property type="protein sequence ID" value="OSX70540.1"/>
    <property type="molecule type" value="Genomic_DNA"/>
</dbReference>
<evidence type="ECO:0000256" key="1">
    <source>
        <dbReference type="SAM" id="MobiDB-lite"/>
    </source>
</evidence>
<feature type="region of interest" description="Disordered" evidence="1">
    <location>
        <begin position="91"/>
        <end position="114"/>
    </location>
</feature>
<gene>
    <name evidence="2" type="ORF">BU14_0728s0006</name>
</gene>
<feature type="region of interest" description="Disordered" evidence="1">
    <location>
        <begin position="161"/>
        <end position="183"/>
    </location>
</feature>
<reference evidence="2 3" key="1">
    <citation type="submission" date="2017-03" db="EMBL/GenBank/DDBJ databases">
        <title>WGS assembly of Porphyra umbilicalis.</title>
        <authorList>
            <person name="Brawley S.H."/>
            <person name="Blouin N.A."/>
            <person name="Ficko-Blean E."/>
            <person name="Wheeler G.L."/>
            <person name="Lohr M."/>
            <person name="Goodson H.V."/>
            <person name="Jenkins J.W."/>
            <person name="Blaby-Haas C.E."/>
            <person name="Helliwell K.E."/>
            <person name="Chan C."/>
            <person name="Marriage T."/>
            <person name="Bhattacharya D."/>
            <person name="Klein A.S."/>
            <person name="Badis Y."/>
            <person name="Brodie J."/>
            <person name="Cao Y."/>
            <person name="Collen J."/>
            <person name="Dittami S.M."/>
            <person name="Gachon C.M."/>
            <person name="Green B.R."/>
            <person name="Karpowicz S."/>
            <person name="Kim J.W."/>
            <person name="Kudahl U."/>
            <person name="Lin S."/>
            <person name="Michel G."/>
            <person name="Mittag M."/>
            <person name="Olson B.J."/>
            <person name="Pangilinan J."/>
            <person name="Peng Y."/>
            <person name="Qiu H."/>
            <person name="Shu S."/>
            <person name="Singer J.T."/>
            <person name="Smith A.G."/>
            <person name="Sprecher B.N."/>
            <person name="Wagner V."/>
            <person name="Wang W."/>
            <person name="Wang Z.-Y."/>
            <person name="Yan J."/>
            <person name="Yarish C."/>
            <person name="Zoeuner-Riek S."/>
            <person name="Zhuang Y."/>
            <person name="Zou Y."/>
            <person name="Lindquist E.A."/>
            <person name="Grimwood J."/>
            <person name="Barry K."/>
            <person name="Rokhsar D.S."/>
            <person name="Schmutz J."/>
            <person name="Stiller J.W."/>
            <person name="Grossman A.R."/>
            <person name="Prochnik S.E."/>
        </authorList>
    </citation>
    <scope>NUCLEOTIDE SEQUENCE [LARGE SCALE GENOMIC DNA]</scope>
    <source>
        <strain evidence="2">4086291</strain>
    </source>
</reference>